<keyword evidence="8" id="KW-1185">Reference proteome</keyword>
<dbReference type="Pfam" id="PF00196">
    <property type="entry name" value="GerE"/>
    <property type="match status" value="1"/>
</dbReference>
<comment type="caution">
    <text evidence="7">The sequence shown here is derived from an EMBL/GenBank/DDBJ whole genome shotgun (WGS) entry which is preliminary data.</text>
</comment>
<evidence type="ECO:0000256" key="4">
    <source>
        <dbReference type="ARBA" id="ARBA00023163"/>
    </source>
</evidence>
<dbReference type="SMART" id="SM00422">
    <property type="entry name" value="HTH_MERR"/>
    <property type="match status" value="1"/>
</dbReference>
<dbReference type="SMART" id="SM00421">
    <property type="entry name" value="HTH_LUXR"/>
    <property type="match status" value="1"/>
</dbReference>
<reference evidence="7" key="1">
    <citation type="submission" date="2022-04" db="EMBL/GenBank/DDBJ databases">
        <title>Shinella lacus sp. nov., a novel member of the genus Shinella from water.</title>
        <authorList>
            <person name="Deng Y."/>
        </authorList>
    </citation>
    <scope>NUCLEOTIDE SEQUENCE</scope>
    <source>
        <strain evidence="7">JCM 31239</strain>
    </source>
</reference>
<evidence type="ECO:0000313" key="7">
    <source>
        <dbReference type="EMBL" id="MDO6119767.1"/>
    </source>
</evidence>
<dbReference type="Gene3D" id="1.10.10.10">
    <property type="entry name" value="Winged helix-like DNA-binding domain superfamily/Winged helix DNA-binding domain"/>
    <property type="match status" value="1"/>
</dbReference>
<sequence length="228" mass="25093">MMTNESKKASTDARSGARKSIRYLPVAPLPENLPAGRLAIADMANAFGVTHRTLHFYEEKGLLTAARVGPMRVYGPDEIQQMAVVNTCRETGMPVAVIQELLERLSSAESQDEADTIFRTAMTARKRELAAQQSTIRRQMQQINELLDFTGALESETNDNTPQANLTSAELRCLALMAEGYPTSRIARALEVEPGEVQVMEKNIIAKFNSNNRFQAVAKAVMLGIVGH</sequence>
<dbReference type="InterPro" id="IPR009061">
    <property type="entry name" value="DNA-bd_dom_put_sf"/>
</dbReference>
<dbReference type="CDD" id="cd00592">
    <property type="entry name" value="HTH_MerR-like"/>
    <property type="match status" value="1"/>
</dbReference>
<dbReference type="SUPFAM" id="SSF46894">
    <property type="entry name" value="C-terminal effector domain of the bipartite response regulators"/>
    <property type="match status" value="1"/>
</dbReference>
<keyword evidence="2" id="KW-0805">Transcription regulation</keyword>
<dbReference type="PROSITE" id="PS50937">
    <property type="entry name" value="HTH_MERR_2"/>
    <property type="match status" value="1"/>
</dbReference>
<evidence type="ECO:0000313" key="8">
    <source>
        <dbReference type="Proteomes" id="UP001177080"/>
    </source>
</evidence>
<evidence type="ECO:0000259" key="6">
    <source>
        <dbReference type="PROSITE" id="PS50937"/>
    </source>
</evidence>
<dbReference type="PANTHER" id="PTHR30204">
    <property type="entry name" value="REDOX-CYCLING DRUG-SENSING TRANSCRIPTIONAL ACTIVATOR SOXR"/>
    <property type="match status" value="1"/>
</dbReference>
<dbReference type="EMBL" id="WHSC02000001">
    <property type="protein sequence ID" value="MDO6119767.1"/>
    <property type="molecule type" value="Genomic_DNA"/>
</dbReference>
<accession>A0ABT8X7Q4</accession>
<evidence type="ECO:0000256" key="1">
    <source>
        <dbReference type="ARBA" id="ARBA00022491"/>
    </source>
</evidence>
<keyword evidence="3" id="KW-0238">DNA-binding</keyword>
<dbReference type="InterPro" id="IPR047057">
    <property type="entry name" value="MerR_fam"/>
</dbReference>
<evidence type="ECO:0000259" key="5">
    <source>
        <dbReference type="PROSITE" id="PS50043"/>
    </source>
</evidence>
<proteinExistence type="predicted"/>
<dbReference type="Gene3D" id="1.10.1660.10">
    <property type="match status" value="1"/>
</dbReference>
<keyword evidence="4" id="KW-0804">Transcription</keyword>
<evidence type="ECO:0000256" key="2">
    <source>
        <dbReference type="ARBA" id="ARBA00023015"/>
    </source>
</evidence>
<dbReference type="SUPFAM" id="SSF46955">
    <property type="entry name" value="Putative DNA-binding domain"/>
    <property type="match status" value="1"/>
</dbReference>
<feature type="domain" description="HTH luxR-type" evidence="5">
    <location>
        <begin position="159"/>
        <end position="224"/>
    </location>
</feature>
<dbReference type="PROSITE" id="PS50043">
    <property type="entry name" value="HTH_LUXR_2"/>
    <property type="match status" value="1"/>
</dbReference>
<dbReference type="InterPro" id="IPR016032">
    <property type="entry name" value="Sig_transdc_resp-reg_C-effctor"/>
</dbReference>
<name>A0ABT8X7Q4_9HYPH</name>
<keyword evidence="1" id="KW-0678">Repressor</keyword>
<gene>
    <name evidence="7" type="ORF">GB928_001080</name>
</gene>
<evidence type="ECO:0000256" key="3">
    <source>
        <dbReference type="ARBA" id="ARBA00023125"/>
    </source>
</evidence>
<dbReference type="Proteomes" id="UP001177080">
    <property type="component" value="Unassembled WGS sequence"/>
</dbReference>
<protein>
    <submittedName>
        <fullName evidence="7">MerR family transcriptional regulator</fullName>
    </submittedName>
</protein>
<feature type="domain" description="HTH merR-type" evidence="6">
    <location>
        <begin position="37"/>
        <end position="104"/>
    </location>
</feature>
<dbReference type="Pfam" id="PF13411">
    <property type="entry name" value="MerR_1"/>
    <property type="match status" value="1"/>
</dbReference>
<organism evidence="7 8">
    <name type="scientific">Shinella curvata</name>
    <dbReference type="NCBI Taxonomy" id="1817964"/>
    <lineage>
        <taxon>Bacteria</taxon>
        <taxon>Pseudomonadati</taxon>
        <taxon>Pseudomonadota</taxon>
        <taxon>Alphaproteobacteria</taxon>
        <taxon>Hyphomicrobiales</taxon>
        <taxon>Rhizobiaceae</taxon>
        <taxon>Shinella</taxon>
    </lineage>
</organism>
<dbReference type="InterPro" id="IPR000792">
    <property type="entry name" value="Tscrpt_reg_LuxR_C"/>
</dbReference>
<dbReference type="InterPro" id="IPR000551">
    <property type="entry name" value="MerR-type_HTH_dom"/>
</dbReference>
<dbReference type="InterPro" id="IPR036388">
    <property type="entry name" value="WH-like_DNA-bd_sf"/>
</dbReference>
<dbReference type="PANTHER" id="PTHR30204:SF69">
    <property type="entry name" value="MERR-FAMILY TRANSCRIPTIONAL REGULATOR"/>
    <property type="match status" value="1"/>
</dbReference>